<proteinExistence type="predicted"/>
<evidence type="ECO:0000313" key="5">
    <source>
        <dbReference type="EMBL" id="QJD78187.1"/>
    </source>
</evidence>
<feature type="domain" description="TRNA-binding" evidence="4">
    <location>
        <begin position="10"/>
        <end position="113"/>
    </location>
</feature>
<dbReference type="Proteomes" id="UP000501128">
    <property type="component" value="Chromosome"/>
</dbReference>
<dbReference type="PANTHER" id="PTHR11586">
    <property type="entry name" value="TRNA-AMINOACYLATION COFACTOR ARC1 FAMILY MEMBER"/>
    <property type="match status" value="1"/>
</dbReference>
<dbReference type="InterPro" id="IPR012340">
    <property type="entry name" value="NA-bd_OB-fold"/>
</dbReference>
<organism evidence="5 6">
    <name type="scientific">Spirosoma rhododendri</name>
    <dbReference type="NCBI Taxonomy" id="2728024"/>
    <lineage>
        <taxon>Bacteria</taxon>
        <taxon>Pseudomonadati</taxon>
        <taxon>Bacteroidota</taxon>
        <taxon>Cytophagia</taxon>
        <taxon>Cytophagales</taxon>
        <taxon>Cytophagaceae</taxon>
        <taxon>Spirosoma</taxon>
    </lineage>
</organism>
<evidence type="ECO:0000256" key="2">
    <source>
        <dbReference type="ARBA" id="ARBA00022884"/>
    </source>
</evidence>
<dbReference type="InterPro" id="IPR008231">
    <property type="entry name" value="CsaA"/>
</dbReference>
<keyword evidence="1 3" id="KW-0820">tRNA-binding</keyword>
<dbReference type="InterPro" id="IPR002547">
    <property type="entry name" value="tRNA-bd_dom"/>
</dbReference>
<keyword evidence="6" id="KW-1185">Reference proteome</keyword>
<dbReference type="CDD" id="cd02798">
    <property type="entry name" value="tRNA_bind_CsaA"/>
    <property type="match status" value="1"/>
</dbReference>
<dbReference type="RefSeq" id="WP_169550129.1">
    <property type="nucleotide sequence ID" value="NZ_CP051677.1"/>
</dbReference>
<evidence type="ECO:0000259" key="4">
    <source>
        <dbReference type="PROSITE" id="PS50886"/>
    </source>
</evidence>
<protein>
    <submittedName>
        <fullName evidence="5">tRNA-binding protein</fullName>
    </submittedName>
</protein>
<dbReference type="EMBL" id="CP051677">
    <property type="protein sequence ID" value="QJD78187.1"/>
    <property type="molecule type" value="Genomic_DNA"/>
</dbReference>
<dbReference type="PANTHER" id="PTHR11586:SF37">
    <property type="entry name" value="TRNA-BINDING DOMAIN-CONTAINING PROTEIN"/>
    <property type="match status" value="1"/>
</dbReference>
<gene>
    <name evidence="5" type="ORF">HH216_06930</name>
</gene>
<evidence type="ECO:0000313" key="6">
    <source>
        <dbReference type="Proteomes" id="UP000501128"/>
    </source>
</evidence>
<sequence length="113" mass="12301">MSSEPINWADFAKIDMRVGTIVAVDSLPQARKPAYKLTIDFGELGQKRSSAQITTLYEPDTLIGQQVIAVINFPPKQIATFRSECLVLGSVADDGTVTLLQPERVTPNGLRIG</sequence>
<dbReference type="NCBIfam" id="NF007495">
    <property type="entry name" value="PRK10089.1-4"/>
    <property type="match status" value="1"/>
</dbReference>
<dbReference type="SUPFAM" id="SSF50249">
    <property type="entry name" value="Nucleic acid-binding proteins"/>
    <property type="match status" value="1"/>
</dbReference>
<name>A0A7L5DQ70_9BACT</name>
<dbReference type="GO" id="GO:0000049">
    <property type="term" value="F:tRNA binding"/>
    <property type="evidence" value="ECO:0007669"/>
    <property type="project" value="UniProtKB-UniRule"/>
</dbReference>
<dbReference type="AlphaFoldDB" id="A0A7L5DQ70"/>
<dbReference type="KEGG" id="srho:HH216_06930"/>
<keyword evidence="2 3" id="KW-0694">RNA-binding</keyword>
<evidence type="ECO:0000256" key="1">
    <source>
        <dbReference type="ARBA" id="ARBA00022555"/>
    </source>
</evidence>
<dbReference type="Gene3D" id="2.40.50.140">
    <property type="entry name" value="Nucleic acid-binding proteins"/>
    <property type="match status" value="1"/>
</dbReference>
<evidence type="ECO:0000256" key="3">
    <source>
        <dbReference type="PROSITE-ProRule" id="PRU00209"/>
    </source>
</evidence>
<dbReference type="PROSITE" id="PS50886">
    <property type="entry name" value="TRBD"/>
    <property type="match status" value="1"/>
</dbReference>
<dbReference type="Pfam" id="PF01588">
    <property type="entry name" value="tRNA_bind"/>
    <property type="match status" value="1"/>
</dbReference>
<dbReference type="NCBIfam" id="TIGR02222">
    <property type="entry name" value="chap_CsaA"/>
    <property type="match status" value="1"/>
</dbReference>
<dbReference type="NCBIfam" id="NF007494">
    <property type="entry name" value="PRK10089.1-3"/>
    <property type="match status" value="1"/>
</dbReference>
<reference evidence="5 6" key="1">
    <citation type="submission" date="2020-04" db="EMBL/GenBank/DDBJ databases">
        <title>Genome sequencing of novel species.</title>
        <authorList>
            <person name="Heo J."/>
            <person name="Kim S.-J."/>
            <person name="Kim J.-S."/>
            <person name="Hong S.-B."/>
            <person name="Kwon S.-W."/>
        </authorList>
    </citation>
    <scope>NUCLEOTIDE SEQUENCE [LARGE SCALE GENOMIC DNA]</scope>
    <source>
        <strain evidence="5 6">CJU-R4</strain>
    </source>
</reference>
<dbReference type="FunFam" id="2.40.50.140:FF:000165">
    <property type="entry name" value="Chaperone CsaA"/>
    <property type="match status" value="1"/>
</dbReference>
<accession>A0A7L5DQ70</accession>
<dbReference type="InterPro" id="IPR051270">
    <property type="entry name" value="Tyrosine-tRNA_ligase_regulator"/>
</dbReference>